<keyword evidence="3 11" id="KW-0812">Transmembrane</keyword>
<evidence type="ECO:0000259" key="14">
    <source>
        <dbReference type="SMART" id="SM00079"/>
    </source>
</evidence>
<keyword evidence="9" id="KW-1071">Ligand-gated ion channel</keyword>
<dbReference type="PANTHER" id="PTHR18966">
    <property type="entry name" value="IONOTROPIC GLUTAMATE RECEPTOR"/>
    <property type="match status" value="1"/>
</dbReference>
<keyword evidence="12" id="KW-0732">Signal</keyword>
<evidence type="ECO:0000256" key="3">
    <source>
        <dbReference type="ARBA" id="ARBA00022692"/>
    </source>
</evidence>
<keyword evidence="10" id="KW-0407">Ion channel</keyword>
<feature type="transmembrane region" description="Helical" evidence="11">
    <location>
        <begin position="366"/>
        <end position="385"/>
    </location>
</feature>
<evidence type="ECO:0000256" key="4">
    <source>
        <dbReference type="ARBA" id="ARBA00022989"/>
    </source>
</evidence>
<evidence type="ECO:0000256" key="11">
    <source>
        <dbReference type="SAM" id="Phobius"/>
    </source>
</evidence>
<feature type="domain" description="Solute-binding protein family 3/N-terminal" evidence="13">
    <location>
        <begin position="112"/>
        <end position="345"/>
    </location>
</feature>
<evidence type="ECO:0000256" key="6">
    <source>
        <dbReference type="ARBA" id="ARBA00023136"/>
    </source>
</evidence>
<evidence type="ECO:0008006" key="17">
    <source>
        <dbReference type="Google" id="ProtNLM"/>
    </source>
</evidence>
<keyword evidence="16" id="KW-1185">Reference proteome</keyword>
<gene>
    <name evidence="15" type="ORF">EJB05_45890</name>
</gene>
<organism evidence="15 16">
    <name type="scientific">Eragrostis curvula</name>
    <name type="common">weeping love grass</name>
    <dbReference type="NCBI Taxonomy" id="38414"/>
    <lineage>
        <taxon>Eukaryota</taxon>
        <taxon>Viridiplantae</taxon>
        <taxon>Streptophyta</taxon>
        <taxon>Embryophyta</taxon>
        <taxon>Tracheophyta</taxon>
        <taxon>Spermatophyta</taxon>
        <taxon>Magnoliopsida</taxon>
        <taxon>Liliopsida</taxon>
        <taxon>Poales</taxon>
        <taxon>Poaceae</taxon>
        <taxon>PACMAD clade</taxon>
        <taxon>Chloridoideae</taxon>
        <taxon>Eragrostideae</taxon>
        <taxon>Eragrostidinae</taxon>
        <taxon>Eragrostis</taxon>
    </lineage>
</organism>
<evidence type="ECO:0000256" key="8">
    <source>
        <dbReference type="ARBA" id="ARBA00023180"/>
    </source>
</evidence>
<evidence type="ECO:0000313" key="16">
    <source>
        <dbReference type="Proteomes" id="UP000324897"/>
    </source>
</evidence>
<dbReference type="SMART" id="SM00079">
    <property type="entry name" value="PBPe"/>
    <property type="match status" value="1"/>
</dbReference>
<evidence type="ECO:0000259" key="13">
    <source>
        <dbReference type="SMART" id="SM00062"/>
    </source>
</evidence>
<dbReference type="InterPro" id="IPR001638">
    <property type="entry name" value="Solute-binding_3/MltF_N"/>
</dbReference>
<keyword evidence="7" id="KW-0675">Receptor</keyword>
<dbReference type="CDD" id="cd13686">
    <property type="entry name" value="GluR_Plant"/>
    <property type="match status" value="1"/>
</dbReference>
<evidence type="ECO:0000256" key="12">
    <source>
        <dbReference type="SAM" id="SignalP"/>
    </source>
</evidence>
<evidence type="ECO:0000256" key="10">
    <source>
        <dbReference type="ARBA" id="ARBA00023303"/>
    </source>
</evidence>
<dbReference type="InterPro" id="IPR001320">
    <property type="entry name" value="Iontro_rcpt_C"/>
</dbReference>
<keyword evidence="2" id="KW-0813">Transport</keyword>
<dbReference type="SMART" id="SM00062">
    <property type="entry name" value="PBPb"/>
    <property type="match status" value="1"/>
</dbReference>
<dbReference type="Gene3D" id="3.40.190.10">
    <property type="entry name" value="Periplasmic binding protein-like II"/>
    <property type="match status" value="2"/>
</dbReference>
<feature type="non-terminal residue" evidence="15">
    <location>
        <position position="1"/>
    </location>
</feature>
<comment type="subcellular location">
    <subcellularLocation>
        <location evidence="1">Membrane</location>
        <topology evidence="1">Multi-pass membrane protein</topology>
    </subcellularLocation>
</comment>
<dbReference type="SUPFAM" id="SSF53850">
    <property type="entry name" value="Periplasmic binding protein-like II"/>
    <property type="match status" value="1"/>
</dbReference>
<feature type="domain" description="Ionotropic glutamate receptor C-terminal" evidence="14">
    <location>
        <begin position="112"/>
        <end position="344"/>
    </location>
</feature>
<reference evidence="15 16" key="1">
    <citation type="journal article" date="2019" name="Sci. Rep.">
        <title>A high-quality genome of Eragrostis curvula grass provides insights into Poaceae evolution and supports new strategies to enhance forage quality.</title>
        <authorList>
            <person name="Carballo J."/>
            <person name="Santos B.A.C.M."/>
            <person name="Zappacosta D."/>
            <person name="Garbus I."/>
            <person name="Selva J.P."/>
            <person name="Gallo C.A."/>
            <person name="Diaz A."/>
            <person name="Albertini E."/>
            <person name="Caccamo M."/>
            <person name="Echenique V."/>
        </authorList>
    </citation>
    <scope>NUCLEOTIDE SEQUENCE [LARGE SCALE GENOMIC DNA]</scope>
    <source>
        <strain evidence="16">cv. Victoria</strain>
        <tissue evidence="15">Leaf</tissue>
    </source>
</reference>
<name>A0A5J9TLT2_9POAL</name>
<evidence type="ECO:0000256" key="1">
    <source>
        <dbReference type="ARBA" id="ARBA00004141"/>
    </source>
</evidence>
<accession>A0A5J9TLT2</accession>
<feature type="chain" id="PRO_5023864305" description="Ionotropic glutamate receptor C-terminal domain-containing protein" evidence="12">
    <location>
        <begin position="30"/>
        <end position="510"/>
    </location>
</feature>
<dbReference type="Proteomes" id="UP000324897">
    <property type="component" value="Chromosome 3"/>
</dbReference>
<dbReference type="OrthoDB" id="5984008at2759"/>
<feature type="signal peptide" evidence="12">
    <location>
        <begin position="1"/>
        <end position="29"/>
    </location>
</feature>
<evidence type="ECO:0000256" key="2">
    <source>
        <dbReference type="ARBA" id="ARBA00022448"/>
    </source>
</evidence>
<keyword evidence="8" id="KW-0325">Glycoprotein</keyword>
<comment type="caution">
    <text evidence="15">The sequence shown here is derived from an EMBL/GenBank/DDBJ whole genome shotgun (WGS) entry which is preliminary data.</text>
</comment>
<sequence>MEWPRRRSRFAIVALLVTMLASTRDATAARRVGVFGVDVSASRSAGRPSVSMAAREAAYLMMTALHAGDGLSGEDVVLSRLRECPHATGAGRAEVIGSSRRNSSEEYSVNRKLMIAVPKKHGFQIFVKFAIAIFEAAMLKIEHPPHYELCAFNGPYDDLVGNVSSGVFDAAVGDVTITEERSKIVDFTMPYAASSVSLLSYTANLSSMLTAKKLRPQVTDLHQLKRSNDSIGYQHGTFVGSVLRNEGFPQDRLKPYDQEEYAEALRNGTVSAIADETPYLHYFLSDSRQQSKDLEMVDRHLYTTPGFGFVFPRGCPLVHNLSVAILSLTAGNEGLRIEHEWLGKATPSTADGSPIADSTALTLRSFSGLFVITGCVSTLMLLIRISRFVYAKYARVTRVRGSGLQGADEHGGNTRLGNLVRRRMAWVMALHLIKATVKSGVTIPWVPMGAVEVLIMKRLVRFRMVCKMAVSLHFLSRLRCVVLTKVNTDDSSTVTNLPWHLWHTITQTVD</sequence>
<evidence type="ECO:0000256" key="9">
    <source>
        <dbReference type="ARBA" id="ARBA00023286"/>
    </source>
</evidence>
<dbReference type="Gramene" id="TVU12255">
    <property type="protein sequence ID" value="TVU12255"/>
    <property type="gene ID" value="EJB05_45890"/>
</dbReference>
<dbReference type="GO" id="GO:0016020">
    <property type="term" value="C:membrane"/>
    <property type="evidence" value="ECO:0007669"/>
    <property type="project" value="UniProtKB-SubCell"/>
</dbReference>
<dbReference type="AlphaFoldDB" id="A0A5J9TLT2"/>
<protein>
    <recommendedName>
        <fullName evidence="17">Ionotropic glutamate receptor C-terminal domain-containing protein</fullName>
    </recommendedName>
</protein>
<dbReference type="EMBL" id="RWGY01000039">
    <property type="protein sequence ID" value="TVU12255.1"/>
    <property type="molecule type" value="Genomic_DNA"/>
</dbReference>
<evidence type="ECO:0000256" key="7">
    <source>
        <dbReference type="ARBA" id="ARBA00023170"/>
    </source>
</evidence>
<dbReference type="GO" id="GO:0015276">
    <property type="term" value="F:ligand-gated monoatomic ion channel activity"/>
    <property type="evidence" value="ECO:0007669"/>
    <property type="project" value="InterPro"/>
</dbReference>
<evidence type="ECO:0000256" key="5">
    <source>
        <dbReference type="ARBA" id="ARBA00023065"/>
    </source>
</evidence>
<evidence type="ECO:0000313" key="15">
    <source>
        <dbReference type="EMBL" id="TVU12255.1"/>
    </source>
</evidence>
<dbReference type="Pfam" id="PF00497">
    <property type="entry name" value="SBP_bac_3"/>
    <property type="match status" value="1"/>
</dbReference>
<keyword evidence="6 11" id="KW-0472">Membrane</keyword>
<keyword evidence="5" id="KW-0406">Ion transport</keyword>
<keyword evidence="4 11" id="KW-1133">Transmembrane helix</keyword>
<proteinExistence type="predicted"/>
<dbReference type="InterPro" id="IPR015683">
    <property type="entry name" value="Ionotropic_Glu_rcpt"/>
</dbReference>